<dbReference type="GO" id="GO:0004806">
    <property type="term" value="F:triacylglycerol lipase activity"/>
    <property type="evidence" value="ECO:0007669"/>
    <property type="project" value="InterPro"/>
</dbReference>
<protein>
    <submittedName>
        <fullName evidence="1">Lipase family protein</fullName>
    </submittedName>
</protein>
<reference evidence="1" key="1">
    <citation type="submission" date="2023-04" db="EMBL/GenBank/DDBJ databases">
        <title>Characterization and analysis of the complete genome of Gordonia rubripertincta 112, the degrader of aromatic and aliphatic compounds.</title>
        <authorList>
            <person name="Frantsuzova E."/>
            <person name="Bogun A."/>
            <person name="Delegan Y."/>
        </authorList>
    </citation>
    <scope>NUCLEOTIDE SEQUENCE</scope>
    <source>
        <strain evidence="1">112</strain>
    </source>
</reference>
<dbReference type="SUPFAM" id="SSF53474">
    <property type="entry name" value="alpha/beta-Hydrolases"/>
    <property type="match status" value="1"/>
</dbReference>
<dbReference type="Pfam" id="PF03583">
    <property type="entry name" value="LIP"/>
    <property type="match status" value="1"/>
</dbReference>
<dbReference type="InterPro" id="IPR029058">
    <property type="entry name" value="AB_hydrolase_fold"/>
</dbReference>
<dbReference type="EMBL" id="JARUXG010000004">
    <property type="protein sequence ID" value="MDG6781087.1"/>
    <property type="molecule type" value="Genomic_DNA"/>
</dbReference>
<gene>
    <name evidence="1" type="ORF">QBL07_09610</name>
</gene>
<dbReference type="Gene3D" id="1.10.260.130">
    <property type="match status" value="1"/>
</dbReference>
<proteinExistence type="predicted"/>
<sequence>MLAMGRWRPLTLRAMVTVGVAAATLVTGVGGVGTNSVASAEPPNLTAIPPNIPGEIDAVVPPPPIKKLQRIPQRSKIEGGSRELQELREAVMPSPVGDRFFDHWPADLAGRKPGDLIATRDVTPVAGFLVTVPLRSARQVKFRTTDATGGPLFGTATLFVPRKQWNGPGPRPVVINNTPIVALGTTCTPGYTFSHGYNDDTNSTDLFPPLTQLALDRGYAVIVPDHTGARMAYAEPYVGAHVVLDSVRAAAKLDPQQFGRGPIVMNGYSGGAIATNAASRLASSYAPDQAGRFAGAAIGGVPADYRALAGAMNANLASGVYHSAMLGVARERPEILAMSNHAARWLATSPLRDLCTGDMGKLGVSHVPTQLLSVDPDPFHSPVAEHIFDVTSMSGLKATMPLFIYHGTYEWWIPASQARALFEEQCELGATAIYREYPIEHITAAFTSFGDVATWLDRRLQGIPAPNECR</sequence>
<dbReference type="GO" id="GO:0016042">
    <property type="term" value="P:lipid catabolic process"/>
    <property type="evidence" value="ECO:0007669"/>
    <property type="project" value="InterPro"/>
</dbReference>
<dbReference type="InterPro" id="IPR005152">
    <property type="entry name" value="Lipase_secreted"/>
</dbReference>
<evidence type="ECO:0000313" key="1">
    <source>
        <dbReference type="EMBL" id="MDG6781087.1"/>
    </source>
</evidence>
<organism evidence="1">
    <name type="scientific">Gordonia rubripertincta</name>
    <name type="common">Rhodococcus corallinus</name>
    <dbReference type="NCBI Taxonomy" id="36822"/>
    <lineage>
        <taxon>Bacteria</taxon>
        <taxon>Bacillati</taxon>
        <taxon>Actinomycetota</taxon>
        <taxon>Actinomycetes</taxon>
        <taxon>Mycobacteriales</taxon>
        <taxon>Gordoniaceae</taxon>
        <taxon>Gordonia</taxon>
    </lineage>
</organism>
<dbReference type="PANTHER" id="PTHR34853">
    <property type="match status" value="1"/>
</dbReference>
<dbReference type="Gene3D" id="3.40.50.1820">
    <property type="entry name" value="alpha/beta hydrolase"/>
    <property type="match status" value="1"/>
</dbReference>
<accession>A0AAW6R4K2</accession>
<dbReference type="AlphaFoldDB" id="A0AAW6R4K2"/>
<comment type="caution">
    <text evidence="1">The sequence shown here is derived from an EMBL/GenBank/DDBJ whole genome shotgun (WGS) entry which is preliminary data.</text>
</comment>
<name>A0AAW6R4K2_GORRU</name>
<dbReference type="PANTHER" id="PTHR34853:SF1">
    <property type="entry name" value="LIPASE 5"/>
    <property type="match status" value="1"/>
</dbReference>